<keyword evidence="3" id="KW-1185">Reference proteome</keyword>
<organism evidence="2 3">
    <name type="scientific">Blautia acetigignens</name>
    <dbReference type="NCBI Taxonomy" id="2981783"/>
    <lineage>
        <taxon>Bacteria</taxon>
        <taxon>Bacillati</taxon>
        <taxon>Bacillota</taxon>
        <taxon>Clostridia</taxon>
        <taxon>Lachnospirales</taxon>
        <taxon>Lachnospiraceae</taxon>
        <taxon>Blautia</taxon>
    </lineage>
</organism>
<evidence type="ECO:0000313" key="2">
    <source>
        <dbReference type="EMBL" id="MEQ2414267.1"/>
    </source>
</evidence>
<dbReference type="InterPro" id="IPR021145">
    <property type="entry name" value="Portal_protein_SPP1_Gp6-like"/>
</dbReference>
<evidence type="ECO:0000313" key="3">
    <source>
        <dbReference type="Proteomes" id="UP001470752"/>
    </source>
</evidence>
<name>A0ABV1CPG1_9FIRM</name>
<accession>A0ABV1CPG1</accession>
<protein>
    <submittedName>
        <fullName evidence="2">Phage portal protein</fullName>
    </submittedName>
</protein>
<reference evidence="2 3" key="1">
    <citation type="submission" date="2024-04" db="EMBL/GenBank/DDBJ databases">
        <title>Human intestinal bacterial collection.</title>
        <authorList>
            <person name="Pauvert C."/>
            <person name="Hitch T.C.A."/>
            <person name="Clavel T."/>
        </authorList>
    </citation>
    <scope>NUCLEOTIDE SEQUENCE [LARGE SCALE GENOMIC DNA]</scope>
    <source>
        <strain evidence="2 3">CLA-AA-H161</strain>
    </source>
</reference>
<dbReference type="Proteomes" id="UP001470752">
    <property type="component" value="Unassembled WGS sequence"/>
</dbReference>
<evidence type="ECO:0000256" key="1">
    <source>
        <dbReference type="SAM" id="MobiDB-lite"/>
    </source>
</evidence>
<feature type="region of interest" description="Disordered" evidence="1">
    <location>
        <begin position="493"/>
        <end position="543"/>
    </location>
</feature>
<dbReference type="RefSeq" id="WP_349084393.1">
    <property type="nucleotide sequence ID" value="NZ_JBBNFW010000187.1"/>
</dbReference>
<dbReference type="Pfam" id="PF05133">
    <property type="entry name" value="SPP1_portal"/>
    <property type="match status" value="1"/>
</dbReference>
<proteinExistence type="predicted"/>
<feature type="compositionally biased region" description="Gly residues" evidence="1">
    <location>
        <begin position="510"/>
        <end position="520"/>
    </location>
</feature>
<sequence>MAVSSYIPQTLAEMKKVNQVTAERWIKDNASWVAAMVAKHDSWIKDNAVDLYQAAYDGELDEIEQRDKARDGGTENKLISNYVQIIVDTLVDYMLGKSPIYTVEDPDQDDEETEEREIITEYRKKVMKLLKDKAQGEFSDLLRDMCIGGFGSIIVWVDEKGKIDYSEYPIQEIIPIYDGRKRLRLLFRRYEVGVWENGSETTKTKVEVYDDRYVTYYTGDSMESLHLDETEAKTGNPIEHKAGRIPVVVCQNQLPAKYSERVKGYGKSDLSYGVVPLAVAYCHGLSDKANLMEYLQDQYLCLTGVDVDENEVLKMRKARALALKDKDSKASFIAQSQDDNAVENGLTRTKNDIMDTTNTPRLAELNGATATEIKMKYAGLDIKAGKKEPLLIQAFRSFFAIITDLLNVQKLYAAGTVSGVYETITTPELIEARDDLYQSEWLEVTISRNLPQNNKEIADIVAELADIVPDSYLYELLWFIDDPQKALEEMRAQKEESQQTSLTNSLAAIGYGGDNLGDTGGDPDNPDDQQNSATGSTITQPPE</sequence>
<comment type="caution">
    <text evidence="2">The sequence shown here is derived from an EMBL/GenBank/DDBJ whole genome shotgun (WGS) entry which is preliminary data.</text>
</comment>
<dbReference type="EMBL" id="JBBNFW010000187">
    <property type="protein sequence ID" value="MEQ2414267.1"/>
    <property type="molecule type" value="Genomic_DNA"/>
</dbReference>
<gene>
    <name evidence="2" type="ORF">AAAX94_14730</name>
</gene>
<feature type="compositionally biased region" description="Polar residues" evidence="1">
    <location>
        <begin position="529"/>
        <end position="543"/>
    </location>
</feature>